<keyword evidence="2" id="KW-1185">Reference proteome</keyword>
<protein>
    <submittedName>
        <fullName evidence="1">Uncharacterized protein</fullName>
    </submittedName>
</protein>
<name>A0ABR3MCW7_9TELE</name>
<organism evidence="1 2">
    <name type="scientific">Cirrhinus molitorella</name>
    <name type="common">mud carp</name>
    <dbReference type="NCBI Taxonomy" id="172907"/>
    <lineage>
        <taxon>Eukaryota</taxon>
        <taxon>Metazoa</taxon>
        <taxon>Chordata</taxon>
        <taxon>Craniata</taxon>
        <taxon>Vertebrata</taxon>
        <taxon>Euteleostomi</taxon>
        <taxon>Actinopterygii</taxon>
        <taxon>Neopterygii</taxon>
        <taxon>Teleostei</taxon>
        <taxon>Ostariophysi</taxon>
        <taxon>Cypriniformes</taxon>
        <taxon>Cyprinidae</taxon>
        <taxon>Labeoninae</taxon>
        <taxon>Labeonini</taxon>
        <taxon>Cirrhinus</taxon>
    </lineage>
</organism>
<sequence length="140" mass="15379">MHEFHGSPVIFYVQIPKGELYTDKDIVSRECTQTMAAIIVNLFVRFLFLPLSRELYLDCRISERQKNQHGWSCLSSGGADEQTVKGLFGSPKGLLGNGGLSCGREYFCVHGLVKVTSSPLLALLGFEDLVFGFGAPPSYG</sequence>
<evidence type="ECO:0000313" key="1">
    <source>
        <dbReference type="EMBL" id="KAL1262755.1"/>
    </source>
</evidence>
<dbReference type="Proteomes" id="UP001558613">
    <property type="component" value="Unassembled WGS sequence"/>
</dbReference>
<proteinExistence type="predicted"/>
<evidence type="ECO:0000313" key="2">
    <source>
        <dbReference type="Proteomes" id="UP001558613"/>
    </source>
</evidence>
<comment type="caution">
    <text evidence="1">The sequence shown here is derived from an EMBL/GenBank/DDBJ whole genome shotgun (WGS) entry which is preliminary data.</text>
</comment>
<accession>A0ABR3MCW7</accession>
<dbReference type="EMBL" id="JAYMGO010000013">
    <property type="protein sequence ID" value="KAL1262755.1"/>
    <property type="molecule type" value="Genomic_DNA"/>
</dbReference>
<gene>
    <name evidence="1" type="ORF">QQF64_005494</name>
</gene>
<reference evidence="1 2" key="1">
    <citation type="submission" date="2023-09" db="EMBL/GenBank/DDBJ databases">
        <authorList>
            <person name="Wang M."/>
        </authorList>
    </citation>
    <scope>NUCLEOTIDE SEQUENCE [LARGE SCALE GENOMIC DNA]</scope>
    <source>
        <strain evidence="1">GT-2023</strain>
        <tissue evidence="1">Liver</tissue>
    </source>
</reference>